<name>A0ABM5DKJ0_VICPA</name>
<feature type="compositionally biased region" description="Low complexity" evidence="5">
    <location>
        <begin position="235"/>
        <end position="251"/>
    </location>
</feature>
<evidence type="ECO:0000256" key="3">
    <source>
        <dbReference type="ARBA" id="ARBA00022737"/>
    </source>
</evidence>
<dbReference type="Pfam" id="PF00092">
    <property type="entry name" value="VWA"/>
    <property type="match status" value="1"/>
</dbReference>
<evidence type="ECO:0000256" key="1">
    <source>
        <dbReference type="ARBA" id="ARBA00004498"/>
    </source>
</evidence>
<dbReference type="InterPro" id="IPR008160">
    <property type="entry name" value="Collagen"/>
</dbReference>
<feature type="region of interest" description="Disordered" evidence="5">
    <location>
        <begin position="147"/>
        <end position="302"/>
    </location>
</feature>
<keyword evidence="3" id="KW-0677">Repeat</keyword>
<dbReference type="SMART" id="SM00327">
    <property type="entry name" value="VWA"/>
    <property type="match status" value="1"/>
</dbReference>
<evidence type="ECO:0000313" key="9">
    <source>
        <dbReference type="RefSeq" id="XP_072821425.1"/>
    </source>
</evidence>
<dbReference type="RefSeq" id="XP_072821424.1">
    <property type="nucleotide sequence ID" value="XM_072965323.1"/>
</dbReference>
<dbReference type="PANTHER" id="PTHR24023">
    <property type="entry name" value="COLLAGEN ALPHA"/>
    <property type="match status" value="1"/>
</dbReference>
<feature type="compositionally biased region" description="Low complexity" evidence="5">
    <location>
        <begin position="120"/>
        <end position="132"/>
    </location>
</feature>
<dbReference type="InterPro" id="IPR002035">
    <property type="entry name" value="VWF_A"/>
</dbReference>
<reference evidence="8 9" key="1">
    <citation type="submission" date="2025-05" db="UniProtKB">
        <authorList>
            <consortium name="RefSeq"/>
        </authorList>
    </citation>
    <scope>IDENTIFICATION</scope>
</reference>
<evidence type="ECO:0000256" key="4">
    <source>
        <dbReference type="ARBA" id="ARBA00023278"/>
    </source>
</evidence>
<dbReference type="PANTHER" id="PTHR24023:SF1082">
    <property type="entry name" value="COLLAGEN TRIPLE HELIX REPEAT"/>
    <property type="match status" value="1"/>
</dbReference>
<keyword evidence="7" id="KW-1185">Reference proteome</keyword>
<dbReference type="SUPFAM" id="SSF53300">
    <property type="entry name" value="vWA-like"/>
    <property type="match status" value="1"/>
</dbReference>
<evidence type="ECO:0000256" key="5">
    <source>
        <dbReference type="SAM" id="MobiDB-lite"/>
    </source>
</evidence>
<feature type="domain" description="VWFA" evidence="6">
    <location>
        <begin position="334"/>
        <end position="486"/>
    </location>
</feature>
<dbReference type="GeneID" id="140697485"/>
<keyword evidence="4" id="KW-0379">Hydroxylation</keyword>
<dbReference type="Proteomes" id="UP001652581">
    <property type="component" value="Chromosome 7"/>
</dbReference>
<sequence>MQSVLEMTGTEVMVGALGGRERGVLMDYLVTLVKKVVLEKEVPKVFLDSEVRMDAGAGEDPREQEDFLEKRAALVRRVLTAWMENRVIVESQGHLEEKEMGNRGSSNIDGPHGGTGSVGPQGPRGRQGLPGLKGMGWRIQRTRLPRRAWPSRLTGTKRKARTARNFGRKRLTGCSGARGRVRSDGGRQSGAAKEYLRELETPEQHDGNAGLPGPNGSKGKDGPRGMKEERGIPGERGPLGQQGPRGQPGLSGPDGYGRPGRKGTKGEDGDPGPQGEKGAKGIRGKKGNAGLPGFVGPPGDPGPPGPVPCEIIHLAQENCPCSIGVSRCPVFPTDLVFTLDTSNDVSQLEFERRIDIVSLLMKMDISGGTCPTGARVAAVSDDSRTDHLVRFSDYRGRPALLRALGDAALAVPSGSRSLGGATRFVARHLFKRVRSGLLLRKVAVFFQAGWAQDADTISTATLELSVLGITSAIITFTEGHNLPEALLVRGGRGQVGGPRVSAMCLVNTVLLNSSLDSTRSVLPCISLPERRNPRLREVKSIIKGYKIHTQVTCRDGTPIPSTAGWMLT</sequence>
<evidence type="ECO:0000313" key="8">
    <source>
        <dbReference type="RefSeq" id="XP_072821424.1"/>
    </source>
</evidence>
<proteinExistence type="predicted"/>
<feature type="compositionally biased region" description="Basic and acidic residues" evidence="5">
    <location>
        <begin position="218"/>
        <end position="233"/>
    </location>
</feature>
<feature type="compositionally biased region" description="Basic and acidic residues" evidence="5">
    <location>
        <begin position="194"/>
        <end position="206"/>
    </location>
</feature>
<dbReference type="Gene3D" id="3.40.50.410">
    <property type="entry name" value="von Willebrand factor, type A domain"/>
    <property type="match status" value="1"/>
</dbReference>
<feature type="region of interest" description="Disordered" evidence="5">
    <location>
        <begin position="96"/>
        <end position="134"/>
    </location>
</feature>
<organism evidence="7 9">
    <name type="scientific">Vicugna pacos</name>
    <name type="common">Alpaca</name>
    <name type="synonym">Lama pacos</name>
    <dbReference type="NCBI Taxonomy" id="30538"/>
    <lineage>
        <taxon>Eukaryota</taxon>
        <taxon>Metazoa</taxon>
        <taxon>Chordata</taxon>
        <taxon>Craniata</taxon>
        <taxon>Vertebrata</taxon>
        <taxon>Euteleostomi</taxon>
        <taxon>Mammalia</taxon>
        <taxon>Eutheria</taxon>
        <taxon>Laurasiatheria</taxon>
        <taxon>Artiodactyla</taxon>
        <taxon>Tylopoda</taxon>
        <taxon>Camelidae</taxon>
        <taxon>Vicugna</taxon>
    </lineage>
</organism>
<protein>
    <submittedName>
        <fullName evidence="8 9">Uncharacterized protein isoform X1</fullName>
    </submittedName>
</protein>
<evidence type="ECO:0000256" key="2">
    <source>
        <dbReference type="ARBA" id="ARBA00022530"/>
    </source>
</evidence>
<dbReference type="RefSeq" id="XP_072821425.1">
    <property type="nucleotide sequence ID" value="XM_072965324.1"/>
</dbReference>
<accession>A0ABM5DKJ0</accession>
<evidence type="ECO:0000259" key="6">
    <source>
        <dbReference type="PROSITE" id="PS50234"/>
    </source>
</evidence>
<gene>
    <name evidence="8 9" type="primary">LOC140697485</name>
</gene>
<evidence type="ECO:0000313" key="7">
    <source>
        <dbReference type="Proteomes" id="UP001652581"/>
    </source>
</evidence>
<comment type="subcellular location">
    <subcellularLocation>
        <location evidence="1">Secreted</location>
        <location evidence="1">Extracellular space</location>
        <location evidence="1">Extracellular matrix</location>
    </subcellularLocation>
</comment>
<dbReference type="InterPro" id="IPR050149">
    <property type="entry name" value="Collagen_superfamily"/>
</dbReference>
<dbReference type="InterPro" id="IPR036465">
    <property type="entry name" value="vWFA_dom_sf"/>
</dbReference>
<dbReference type="Pfam" id="PF01391">
    <property type="entry name" value="Collagen"/>
    <property type="match status" value="2"/>
</dbReference>
<feature type="compositionally biased region" description="Basic residues" evidence="5">
    <location>
        <begin position="155"/>
        <end position="171"/>
    </location>
</feature>
<dbReference type="PROSITE" id="PS50234">
    <property type="entry name" value="VWFA"/>
    <property type="match status" value="1"/>
</dbReference>
<keyword evidence="2" id="KW-0272">Extracellular matrix</keyword>
<keyword evidence="2" id="KW-0964">Secreted</keyword>